<evidence type="ECO:0000313" key="2">
    <source>
        <dbReference type="EMBL" id="AWI52200.1"/>
    </source>
</evidence>
<gene>
    <name evidence="2" type="ORF">DEH84_01085</name>
</gene>
<organism evidence="2 3">
    <name type="scientific">Aquabacterium olei</name>
    <dbReference type="NCBI Taxonomy" id="1296669"/>
    <lineage>
        <taxon>Bacteria</taxon>
        <taxon>Pseudomonadati</taxon>
        <taxon>Pseudomonadota</taxon>
        <taxon>Betaproteobacteria</taxon>
        <taxon>Burkholderiales</taxon>
        <taxon>Aquabacterium</taxon>
    </lineage>
</organism>
<dbReference type="SUPFAM" id="SSF53474">
    <property type="entry name" value="alpha/beta-Hydrolases"/>
    <property type="match status" value="1"/>
</dbReference>
<dbReference type="GO" id="GO:0016787">
    <property type="term" value="F:hydrolase activity"/>
    <property type="evidence" value="ECO:0007669"/>
    <property type="project" value="UniProtKB-KW"/>
</dbReference>
<dbReference type="EMBL" id="CP029210">
    <property type="protein sequence ID" value="AWI52200.1"/>
    <property type="molecule type" value="Genomic_DNA"/>
</dbReference>
<dbReference type="PANTHER" id="PTHR43689">
    <property type="entry name" value="HYDROLASE"/>
    <property type="match status" value="1"/>
</dbReference>
<dbReference type="RefSeq" id="WP_109033968.1">
    <property type="nucleotide sequence ID" value="NZ_CP029210.1"/>
</dbReference>
<dbReference type="InterPro" id="IPR000073">
    <property type="entry name" value="AB_hydrolase_1"/>
</dbReference>
<dbReference type="Gene3D" id="3.40.50.1820">
    <property type="entry name" value="alpha/beta hydrolase"/>
    <property type="match status" value="1"/>
</dbReference>
<evidence type="ECO:0000259" key="1">
    <source>
        <dbReference type="Pfam" id="PF00561"/>
    </source>
</evidence>
<feature type="domain" description="AB hydrolase-1" evidence="1">
    <location>
        <begin position="67"/>
        <end position="301"/>
    </location>
</feature>
<evidence type="ECO:0000313" key="3">
    <source>
        <dbReference type="Proteomes" id="UP000244892"/>
    </source>
</evidence>
<dbReference type="Proteomes" id="UP000244892">
    <property type="component" value="Chromosome"/>
</dbReference>
<dbReference type="AlphaFoldDB" id="A0A2U8FMK4"/>
<accession>A0A2U8FMK4</accession>
<dbReference type="KEGG" id="aon:DEH84_01085"/>
<dbReference type="PANTHER" id="PTHR43689:SF8">
    <property type="entry name" value="ALPHA_BETA-HYDROLASES SUPERFAMILY PROTEIN"/>
    <property type="match status" value="1"/>
</dbReference>
<proteinExistence type="predicted"/>
<protein>
    <submittedName>
        <fullName evidence="2">Alpha/beta hydrolase</fullName>
    </submittedName>
</protein>
<dbReference type="InterPro" id="IPR029058">
    <property type="entry name" value="AB_hydrolase_fold"/>
</dbReference>
<dbReference type="OrthoDB" id="9802676at2"/>
<reference evidence="2 3" key="1">
    <citation type="submission" date="2018-05" db="EMBL/GenBank/DDBJ databases">
        <title>complete genome sequence of Aquabacterium olei NBRC 110486.</title>
        <authorList>
            <person name="Tang B."/>
            <person name="Chang J."/>
            <person name="Zhang L."/>
            <person name="Yang H."/>
        </authorList>
    </citation>
    <scope>NUCLEOTIDE SEQUENCE [LARGE SCALE GENOMIC DNA]</scope>
    <source>
        <strain evidence="2 3">NBRC 110486</strain>
    </source>
</reference>
<sequence length="314" mass="34332">MRITRILAIGVLALAALAGTGVALTWAPDRPVDTLKARWAPWPSRFVEIEGMSVHLRDEGPRTDATPLVLLHGTSASLHTWDGWVDALKGERRIIRIDLPGFGLTGPTPDGDYRLVRYSRFVGALLDELGLKQVVLAGNSFGGQVAWKFAADAPGRVARLVLVDAAGYPFKPESVPAAFRMARIPALEPLMTHTLPRSMVESSVRNVYGDPARVTPELVDRYHELALREGNRGALVQRFRQTPGGEFAEQIPQLKVPTLILWGGRDRLIPLENGQRFAREIAGSRLVVFDALGHVPHEEDPVATVAAVKGFLAQ</sequence>
<name>A0A2U8FMK4_9BURK</name>
<keyword evidence="2" id="KW-0378">Hydrolase</keyword>
<keyword evidence="3" id="KW-1185">Reference proteome</keyword>
<dbReference type="PRINTS" id="PR00111">
    <property type="entry name" value="ABHYDROLASE"/>
</dbReference>
<dbReference type="Pfam" id="PF00561">
    <property type="entry name" value="Abhydrolase_1"/>
    <property type="match status" value="1"/>
</dbReference>